<gene>
    <name evidence="1" type="ORF">GCM10020367_63240</name>
</gene>
<reference evidence="2" key="1">
    <citation type="journal article" date="2019" name="Int. J. Syst. Evol. Microbiol.">
        <title>The Global Catalogue of Microorganisms (GCM) 10K type strain sequencing project: providing services to taxonomists for standard genome sequencing and annotation.</title>
        <authorList>
            <consortium name="The Broad Institute Genomics Platform"/>
            <consortium name="The Broad Institute Genome Sequencing Center for Infectious Disease"/>
            <person name="Wu L."/>
            <person name="Ma J."/>
        </authorList>
    </citation>
    <scope>NUCLEOTIDE SEQUENCE [LARGE SCALE GENOMIC DNA]</scope>
    <source>
        <strain evidence="2">JCM 9651</strain>
    </source>
</reference>
<organism evidence="1 2">
    <name type="scientific">Streptomyces sannanensis</name>
    <dbReference type="NCBI Taxonomy" id="285536"/>
    <lineage>
        <taxon>Bacteria</taxon>
        <taxon>Bacillati</taxon>
        <taxon>Actinomycetota</taxon>
        <taxon>Actinomycetes</taxon>
        <taxon>Kitasatosporales</taxon>
        <taxon>Streptomycetaceae</taxon>
        <taxon>Streptomyces</taxon>
    </lineage>
</organism>
<proteinExistence type="predicted"/>
<comment type="caution">
    <text evidence="1">The sequence shown here is derived from an EMBL/GenBank/DDBJ whole genome shotgun (WGS) entry which is preliminary data.</text>
</comment>
<sequence length="100" mass="10929">MFENLMGRIACRFARAEPGQRARSLVLGHRRLHGGTGHFPPVKYENNRYLAATKPQVTICPGPLGGTPVMASLPEHRPSAPVVCTQLWQTARAREAARAA</sequence>
<accession>A0ABP6SKV4</accession>
<evidence type="ECO:0000313" key="1">
    <source>
        <dbReference type="EMBL" id="GAA3379491.1"/>
    </source>
</evidence>
<dbReference type="Proteomes" id="UP001499990">
    <property type="component" value="Unassembled WGS sequence"/>
</dbReference>
<name>A0ABP6SKV4_9ACTN</name>
<dbReference type="EMBL" id="BAAAYL010000001">
    <property type="protein sequence ID" value="GAA3379491.1"/>
    <property type="molecule type" value="Genomic_DNA"/>
</dbReference>
<evidence type="ECO:0000313" key="2">
    <source>
        <dbReference type="Proteomes" id="UP001499990"/>
    </source>
</evidence>
<protein>
    <submittedName>
        <fullName evidence="1">Uncharacterized protein</fullName>
    </submittedName>
</protein>
<keyword evidence="2" id="KW-1185">Reference proteome</keyword>